<dbReference type="EMBL" id="JAENIK010000011">
    <property type="protein sequence ID" value="MBK1815933.1"/>
    <property type="molecule type" value="Genomic_DNA"/>
</dbReference>
<sequence length="135" mass="15153">MKKPLVIVSLLALCAGSLLLKTRIGNSARTDVDLVARRLDPLSLELDHSYPPLIHSKQVSGDVQTGVVRLVGGENVKFWFIAHHRSGSGCARFDFGDGTRKYMRGSYFCCEVRIPDQEVRSREDLLAFIERHDEP</sequence>
<evidence type="ECO:0000313" key="1">
    <source>
        <dbReference type="EMBL" id="MBK1815933.1"/>
    </source>
</evidence>
<reference evidence="1" key="1">
    <citation type="submission" date="2021-01" db="EMBL/GenBank/DDBJ databases">
        <title>Modified the classification status of verrucomicrobia.</title>
        <authorList>
            <person name="Feng X."/>
        </authorList>
    </citation>
    <scope>NUCLEOTIDE SEQUENCE</scope>
    <source>
        <strain evidence="1">JCM 18052</strain>
    </source>
</reference>
<evidence type="ECO:0000313" key="2">
    <source>
        <dbReference type="Proteomes" id="UP000600139"/>
    </source>
</evidence>
<comment type="caution">
    <text evidence="1">The sequence shown here is derived from an EMBL/GenBank/DDBJ whole genome shotgun (WGS) entry which is preliminary data.</text>
</comment>
<accession>A0A934VA78</accession>
<dbReference type="AlphaFoldDB" id="A0A934VA78"/>
<dbReference type="RefSeq" id="WP_200350893.1">
    <property type="nucleotide sequence ID" value="NZ_BAABHZ010000006.1"/>
</dbReference>
<organism evidence="1 2">
    <name type="scientific">Luteolibacter yonseiensis</name>
    <dbReference type="NCBI Taxonomy" id="1144680"/>
    <lineage>
        <taxon>Bacteria</taxon>
        <taxon>Pseudomonadati</taxon>
        <taxon>Verrucomicrobiota</taxon>
        <taxon>Verrucomicrobiia</taxon>
        <taxon>Verrucomicrobiales</taxon>
        <taxon>Verrucomicrobiaceae</taxon>
        <taxon>Luteolibacter</taxon>
    </lineage>
</organism>
<name>A0A934VA78_9BACT</name>
<proteinExistence type="predicted"/>
<gene>
    <name evidence="1" type="ORF">JIN84_09905</name>
</gene>
<protein>
    <submittedName>
        <fullName evidence="1">Uncharacterized protein</fullName>
    </submittedName>
</protein>
<dbReference type="Proteomes" id="UP000600139">
    <property type="component" value="Unassembled WGS sequence"/>
</dbReference>
<keyword evidence="2" id="KW-1185">Reference proteome</keyword>